<dbReference type="SMART" id="SM00843">
    <property type="entry name" value="Ftsk_gamma"/>
    <property type="match status" value="1"/>
</dbReference>
<evidence type="ECO:0000256" key="6">
    <source>
        <dbReference type="PROSITE-ProRule" id="PRU00289"/>
    </source>
</evidence>
<evidence type="ECO:0000259" key="8">
    <source>
        <dbReference type="PROSITE" id="PS50901"/>
    </source>
</evidence>
<comment type="caution">
    <text evidence="9">The sequence shown here is derived from an EMBL/GenBank/DDBJ whole genome shotgun (WGS) entry which is preliminary data.</text>
</comment>
<evidence type="ECO:0000313" key="10">
    <source>
        <dbReference type="Proteomes" id="UP000308330"/>
    </source>
</evidence>
<dbReference type="InterPro" id="IPR036388">
    <property type="entry name" value="WH-like_DNA-bd_sf"/>
</dbReference>
<feature type="region of interest" description="Disordered" evidence="7">
    <location>
        <begin position="470"/>
        <end position="490"/>
    </location>
</feature>
<evidence type="ECO:0000256" key="1">
    <source>
        <dbReference type="ARBA" id="ARBA00006474"/>
    </source>
</evidence>
<keyword evidence="10" id="KW-1185">Reference proteome</keyword>
<keyword evidence="5" id="KW-0238">DNA-binding</keyword>
<dbReference type="InterPro" id="IPR018541">
    <property type="entry name" value="Ftsk_gamma"/>
</dbReference>
<dbReference type="InterPro" id="IPR002543">
    <property type="entry name" value="FtsK_dom"/>
</dbReference>
<accession>A0ABY2T2D9</accession>
<dbReference type="SMART" id="SM00382">
    <property type="entry name" value="AAA"/>
    <property type="match status" value="1"/>
</dbReference>
<evidence type="ECO:0000256" key="2">
    <source>
        <dbReference type="ARBA" id="ARBA00022741"/>
    </source>
</evidence>
<dbReference type="RefSeq" id="WP_108029975.1">
    <property type="nucleotide sequence ID" value="NZ_PYUE01000002.1"/>
</dbReference>
<protein>
    <submittedName>
        <fullName evidence="9">DNA translocase FtsK</fullName>
    </submittedName>
</protein>
<dbReference type="InterPro" id="IPR003593">
    <property type="entry name" value="AAA+_ATPase"/>
</dbReference>
<evidence type="ECO:0000256" key="5">
    <source>
        <dbReference type="ARBA" id="ARBA00023125"/>
    </source>
</evidence>
<dbReference type="Gene3D" id="3.30.980.40">
    <property type="match status" value="1"/>
</dbReference>
<dbReference type="InterPro" id="IPR027417">
    <property type="entry name" value="P-loop_NTPase"/>
</dbReference>
<name>A0ABY2T2D9_9BACI</name>
<gene>
    <name evidence="9" type="ORF">FC748_00385</name>
</gene>
<comment type="similarity">
    <text evidence="1">Belongs to the FtsK/SpoIIIE/SftA family.</text>
</comment>
<evidence type="ECO:0000256" key="7">
    <source>
        <dbReference type="SAM" id="MobiDB-lite"/>
    </source>
</evidence>
<evidence type="ECO:0000313" key="9">
    <source>
        <dbReference type="EMBL" id="TKI49720.1"/>
    </source>
</evidence>
<organism evidence="9 10">
    <name type="scientific">Lysinibacillus tabacifolii</name>
    <dbReference type="NCBI Taxonomy" id="1173107"/>
    <lineage>
        <taxon>Bacteria</taxon>
        <taxon>Bacillati</taxon>
        <taxon>Bacillota</taxon>
        <taxon>Bacilli</taxon>
        <taxon>Bacillales</taxon>
        <taxon>Bacillaceae</taxon>
        <taxon>Lysinibacillus</taxon>
    </lineage>
</organism>
<dbReference type="EMBL" id="SZPT01000001">
    <property type="protein sequence ID" value="TKI49720.1"/>
    <property type="molecule type" value="Genomic_DNA"/>
</dbReference>
<feature type="region of interest" description="Disordered" evidence="7">
    <location>
        <begin position="23"/>
        <end position="44"/>
    </location>
</feature>
<reference evidence="9 10" key="1">
    <citation type="submission" date="2019-04" db="EMBL/GenBank/DDBJ databases">
        <title>Lysinibacillus genome sequencing.</title>
        <authorList>
            <person name="Dunlap C."/>
        </authorList>
    </citation>
    <scope>NUCLEOTIDE SEQUENCE [LARGE SCALE GENOMIC DNA]</scope>
    <source>
        <strain evidence="9 10">KCTC 33042</strain>
    </source>
</reference>
<dbReference type="PANTHER" id="PTHR22683">
    <property type="entry name" value="SPORULATION PROTEIN RELATED"/>
    <property type="match status" value="1"/>
</dbReference>
<feature type="domain" description="FtsK" evidence="8">
    <location>
        <begin position="808"/>
        <end position="1000"/>
    </location>
</feature>
<dbReference type="Pfam" id="PF09397">
    <property type="entry name" value="FtsK_gamma"/>
    <property type="match status" value="1"/>
</dbReference>
<dbReference type="Proteomes" id="UP000308330">
    <property type="component" value="Unassembled WGS sequence"/>
</dbReference>
<dbReference type="PROSITE" id="PS50901">
    <property type="entry name" value="FTSK"/>
    <property type="match status" value="1"/>
</dbReference>
<proteinExistence type="inferred from homology"/>
<evidence type="ECO:0000256" key="3">
    <source>
        <dbReference type="ARBA" id="ARBA00022829"/>
    </source>
</evidence>
<evidence type="ECO:0000256" key="4">
    <source>
        <dbReference type="ARBA" id="ARBA00022840"/>
    </source>
</evidence>
<dbReference type="InterPro" id="IPR050206">
    <property type="entry name" value="FtsK/SpoIIIE/SftA"/>
</dbReference>
<dbReference type="SUPFAM" id="SSF46785">
    <property type="entry name" value="Winged helix' DNA-binding domain"/>
    <property type="match status" value="1"/>
</dbReference>
<feature type="binding site" evidence="6">
    <location>
        <begin position="825"/>
        <end position="832"/>
    </location>
    <ligand>
        <name>ATP</name>
        <dbReference type="ChEBI" id="CHEBI:30616"/>
    </ligand>
</feature>
<dbReference type="InterPro" id="IPR036390">
    <property type="entry name" value="WH_DNA-bd_sf"/>
</dbReference>
<dbReference type="PANTHER" id="PTHR22683:SF42">
    <property type="entry name" value="DNA TRANSLOCASE SFTA"/>
    <property type="match status" value="1"/>
</dbReference>
<dbReference type="SUPFAM" id="SSF52540">
    <property type="entry name" value="P-loop containing nucleoside triphosphate hydrolases"/>
    <property type="match status" value="1"/>
</dbReference>
<dbReference type="Pfam" id="PF01580">
    <property type="entry name" value="FtsK_SpoIIIE"/>
    <property type="match status" value="1"/>
</dbReference>
<dbReference type="Gene3D" id="1.10.10.10">
    <property type="entry name" value="Winged helix-like DNA-binding domain superfamily/Winged helix DNA-binding domain"/>
    <property type="match status" value="1"/>
</dbReference>
<dbReference type="Pfam" id="PF17854">
    <property type="entry name" value="FtsK_alpha"/>
    <property type="match status" value="1"/>
</dbReference>
<keyword evidence="2 6" id="KW-0547">Nucleotide-binding</keyword>
<dbReference type="Gene3D" id="3.40.50.300">
    <property type="entry name" value="P-loop containing nucleotide triphosphate hydrolases"/>
    <property type="match status" value="1"/>
</dbReference>
<keyword evidence="3" id="KW-0159">Chromosome partition</keyword>
<keyword evidence="4 6" id="KW-0067">ATP-binding</keyword>
<dbReference type="InterPro" id="IPR041027">
    <property type="entry name" value="FtsK_alpha"/>
</dbReference>
<sequence>MNWFKRKLDKILNRDDYEYEEYYEEYEEQPQQQQPIKETQAPSQKAFRFPLIDDEPELPQPASQPKEMFNQMDDVYGQIEDLSLPKHLNHQVVDSRVYDIEVSGIRELLENRSKRTGRTTISRVQPKQEYPTKASMVFRDAQVEATPVIKEPQVKQENTAEIMAQNRKRFVPTDVPSPVYGFAKPSPIEQLLNKRKEEHEAEKPSIAMIAKEATTNKPIENILEEKEPTITPNDLHEQLEISSLKEVPAKHSSEFEDVEVIEQSQAIVDANSKATSKQPITFEEVEVAESSKVAFEASTEATPKQPITFEELEIPEQSELTDKADIELPIPQTTSFAVNFEAQIKDAVQQELAVEQLSADQSEIHVKEVVVEQLQIENSTIHIGEVTVVQPTSEENEQQVVEESSLKQEKSRIPFNVLMLKTDKEKWRISQQLKSKVPATTEKIQSEIAVTSDDDKIDDGALLENVNTSSIETSSQEPFSKMTESNSNPVITMSPVATMTRMPTEKQSIEADANEVKPVSPIITNEMRQAEQLAIKVDTVEKNPVSPIVTNEVSQAEQSASEADAHEANPVSPIVPNAIHQAEQLASEADTLEENTPPFVANALRQAEQPAITVDASEEVSATLFVETDLLHEKTIAQSNDNQNIIEEKLNDSLEILNIEPEKEITPQKPIHVYQKPTDEFLEPPEEKTQDTEWMEQQGDTLVEALSYFQVSAQIESIMQGPAVTQFEITVSHGTKVSKIRNLADDLKLALAAKDIRIQAPIPGKSSIGIEIPNRVSRAVRLSEVTNSASFLDSDSPLEAALGLDLTGKPVTIDLRKMPHGLIAGATGSGKSVCINSILVSLLYKAAPHELKLMLIDPKMVELAPFNHIPHLVSPVITDVKAATAALKWAVEEMERRYQLFAHAGARDITRYNALADKNNEHSLKLPYILIVIDELADLMMMSPADVEEAICRIAQKARACGIHLIVATQRPSVDVITGLIKSNIPTRIAFAVSSQIDSRTILDGQGAERLLGRGDMLYLGNGMSAPVRLQGTFVTDDEIEAIIDHVREQGEPDYIFDQEELLKKSEVTAEQDDLFEDVCRFVYEAGGASTSLIQRKYHIGYNRAARLIDMLESHGFVSEARGSKPRESYITEQDLIAMFE</sequence>